<dbReference type="Gene3D" id="3.80.10.10">
    <property type="entry name" value="Ribonuclease Inhibitor"/>
    <property type="match status" value="4"/>
</dbReference>
<evidence type="ECO:0000256" key="4">
    <source>
        <dbReference type="SAM" id="Phobius"/>
    </source>
</evidence>
<evidence type="ECO:0000256" key="3">
    <source>
        <dbReference type="SAM" id="MobiDB-lite"/>
    </source>
</evidence>
<evidence type="ECO:0008006" key="7">
    <source>
        <dbReference type="Google" id="ProtNLM"/>
    </source>
</evidence>
<protein>
    <recommendedName>
        <fullName evidence="7">LRRCT domain-containing protein</fullName>
    </recommendedName>
</protein>
<keyword evidence="4" id="KW-0472">Membrane</keyword>
<organism evidence="5 6">
    <name type="scientific">Dendroctonus ponderosae</name>
    <name type="common">Mountain pine beetle</name>
    <dbReference type="NCBI Taxonomy" id="77166"/>
    <lineage>
        <taxon>Eukaryota</taxon>
        <taxon>Metazoa</taxon>
        <taxon>Ecdysozoa</taxon>
        <taxon>Arthropoda</taxon>
        <taxon>Hexapoda</taxon>
        <taxon>Insecta</taxon>
        <taxon>Pterygota</taxon>
        <taxon>Neoptera</taxon>
        <taxon>Endopterygota</taxon>
        <taxon>Coleoptera</taxon>
        <taxon>Polyphaga</taxon>
        <taxon>Cucujiformia</taxon>
        <taxon>Curculionidae</taxon>
        <taxon>Scolytinae</taxon>
        <taxon>Dendroctonus</taxon>
    </lineage>
</organism>
<evidence type="ECO:0000256" key="1">
    <source>
        <dbReference type="ARBA" id="ARBA00022614"/>
    </source>
</evidence>
<dbReference type="PROSITE" id="PS51450">
    <property type="entry name" value="LRR"/>
    <property type="match status" value="3"/>
</dbReference>
<feature type="compositionally biased region" description="Low complexity" evidence="3">
    <location>
        <begin position="628"/>
        <end position="644"/>
    </location>
</feature>
<keyword evidence="4" id="KW-1133">Transmembrane helix</keyword>
<feature type="transmembrane region" description="Helical" evidence="4">
    <location>
        <begin position="492"/>
        <end position="513"/>
    </location>
</feature>
<dbReference type="EMBL" id="KB632399">
    <property type="protein sequence ID" value="ERL94614.1"/>
    <property type="molecule type" value="Genomic_DNA"/>
</dbReference>
<keyword evidence="2" id="KW-0677">Repeat</keyword>
<dbReference type="SUPFAM" id="SSF52058">
    <property type="entry name" value="L domain-like"/>
    <property type="match status" value="2"/>
</dbReference>
<dbReference type="OrthoDB" id="1574204at2759"/>
<dbReference type="InterPro" id="IPR001611">
    <property type="entry name" value="Leu-rich_rpt"/>
</dbReference>
<feature type="region of interest" description="Disordered" evidence="3">
    <location>
        <begin position="589"/>
        <end position="662"/>
    </location>
</feature>
<evidence type="ECO:0000256" key="2">
    <source>
        <dbReference type="ARBA" id="ARBA00022737"/>
    </source>
</evidence>
<dbReference type="InterPro" id="IPR032675">
    <property type="entry name" value="LRR_dom_sf"/>
</dbReference>
<proteinExistence type="predicted"/>
<evidence type="ECO:0000313" key="5">
    <source>
        <dbReference type="EMBL" id="ERL94614.1"/>
    </source>
</evidence>
<dbReference type="AlphaFoldDB" id="U4UKL1"/>
<dbReference type="Proteomes" id="UP000030742">
    <property type="component" value="Unassembled WGS sequence"/>
</dbReference>
<dbReference type="Pfam" id="PF13855">
    <property type="entry name" value="LRR_8"/>
    <property type="match status" value="3"/>
</dbReference>
<feature type="region of interest" description="Disordered" evidence="3">
    <location>
        <begin position="526"/>
        <end position="569"/>
    </location>
</feature>
<dbReference type="InterPro" id="IPR003591">
    <property type="entry name" value="Leu-rich_rpt_typical-subtyp"/>
</dbReference>
<feature type="compositionally biased region" description="Basic residues" evidence="3">
    <location>
        <begin position="608"/>
        <end position="618"/>
    </location>
</feature>
<dbReference type="SMART" id="SM00365">
    <property type="entry name" value="LRR_SD22"/>
    <property type="match status" value="7"/>
</dbReference>
<keyword evidence="1" id="KW-0433">Leucine-rich repeat</keyword>
<gene>
    <name evidence="5" type="ORF">D910_11891</name>
</gene>
<keyword evidence="4" id="KW-0812">Transmembrane</keyword>
<dbReference type="PANTHER" id="PTHR24366">
    <property type="entry name" value="IG(IMMUNOGLOBULIN) AND LRR(LEUCINE RICH REPEAT) DOMAINS"/>
    <property type="match status" value="1"/>
</dbReference>
<feature type="compositionally biased region" description="Basic and acidic residues" evidence="3">
    <location>
        <begin position="526"/>
        <end position="562"/>
    </location>
</feature>
<accession>U4UKL1</accession>
<name>U4UKL1_DENPD</name>
<reference evidence="5 6" key="1">
    <citation type="journal article" date="2013" name="Genome Biol.">
        <title>Draft genome of the mountain pine beetle, Dendroctonus ponderosae Hopkins, a major forest pest.</title>
        <authorList>
            <person name="Keeling C.I."/>
            <person name="Yuen M.M."/>
            <person name="Liao N.Y."/>
            <person name="Docking T.R."/>
            <person name="Chan S.K."/>
            <person name="Taylor G.A."/>
            <person name="Palmquist D.L."/>
            <person name="Jackman S.D."/>
            <person name="Nguyen A."/>
            <person name="Li M."/>
            <person name="Henderson H."/>
            <person name="Janes J.K."/>
            <person name="Zhao Y."/>
            <person name="Pandoh P."/>
            <person name="Moore R."/>
            <person name="Sperling F.A."/>
            <person name="Huber D.P."/>
            <person name="Birol I."/>
            <person name="Jones S.J."/>
            <person name="Bohlmann J."/>
        </authorList>
    </citation>
    <scope>NUCLEOTIDE SEQUENCE</scope>
</reference>
<dbReference type="Pfam" id="PF00560">
    <property type="entry name" value="LRR_1"/>
    <property type="match status" value="1"/>
</dbReference>
<dbReference type="STRING" id="77166.U4UKL1"/>
<dbReference type="PANTHER" id="PTHR24366:SF168">
    <property type="entry name" value="GH22922P-RELATED"/>
    <property type="match status" value="1"/>
</dbReference>
<sequence>MLPVRQKSANLAKFPALLSDCFCNLAILFQVSSLDLSYNEFEAFPTGMSNFVQLKYLNMSHNKIATMKFVDLQGLGQVEMIDFAFNLFHDWKDIQSSAFLPMKKLRFLDLSNNPLRSIPRYSNHLHIQSLEVLRLTNCSMKVIPVDVFNRLSNLKELYLSDNPISSINDSFKLKNLKLMDLSSTRLSYLDENAFFSTTSLETLILNENIHLRRLACHSSSVLYIDLSNSMLEQVPSGYMNRLFRLDLSGNFLKKIVGRSFANSSSLQFLNLSSNAISFLHEQAFEELNQIISIDLSYNKIYQIGERLFSSNPSLIYLNLSHNYIKSLDNISSNSLEMLTASFCEIKYINTYSLILMPNLVTLILARNLITRLPDRMIATKLGKLDVSFCRLNTLNNQTFAEMIQLRELNLASNALTTIDPSFFPRTLQTVITDNPWRCSCDQLKHMFEWMLTYSANDLDDLICNSPEKVEGKTWEQACESEWYPHQITRDTMWYYSLGIVISMVLALFALLVLKKIRSLQDQRVRIEEETRRTEEREALRRMQERQREMQDDEDRNAPDPRELQGPPSYNEALLLPRLDASHLSLAGSAHSFGSRGSLRGSNGDITKKNRIRRKRRRRKSEEERRASRITVDSDSSDQYQSMDSLPSSRRKPGHAPPLESDF</sequence>
<dbReference type="SMART" id="SM00369">
    <property type="entry name" value="LRR_TYP"/>
    <property type="match status" value="12"/>
</dbReference>
<evidence type="ECO:0000313" key="6">
    <source>
        <dbReference type="Proteomes" id="UP000030742"/>
    </source>
</evidence>